<protein>
    <recommendedName>
        <fullName evidence="3">GAG-pre-integrase domain-containing protein</fullName>
    </recommendedName>
</protein>
<reference evidence="1" key="1">
    <citation type="submission" date="2018-05" db="EMBL/GenBank/DDBJ databases">
        <title>Draft genome of Mucuna pruriens seed.</title>
        <authorList>
            <person name="Nnadi N.E."/>
            <person name="Vos R."/>
            <person name="Hasami M.H."/>
            <person name="Devisetty U.K."/>
            <person name="Aguiy J.C."/>
        </authorList>
    </citation>
    <scope>NUCLEOTIDE SEQUENCE [LARGE SCALE GENOMIC DNA]</scope>
    <source>
        <strain evidence="1">JCA_2017</strain>
    </source>
</reference>
<keyword evidence="2" id="KW-1185">Reference proteome</keyword>
<evidence type="ECO:0000313" key="2">
    <source>
        <dbReference type="Proteomes" id="UP000257109"/>
    </source>
</evidence>
<feature type="non-terminal residue" evidence="1">
    <location>
        <position position="1"/>
    </location>
</feature>
<comment type="caution">
    <text evidence="1">The sequence shown here is derived from an EMBL/GenBank/DDBJ whole genome shotgun (WGS) entry which is preliminary data.</text>
</comment>
<proteinExistence type="predicted"/>
<evidence type="ECO:0000313" key="1">
    <source>
        <dbReference type="EMBL" id="RDY11658.1"/>
    </source>
</evidence>
<dbReference type="AlphaFoldDB" id="A0A371I9F3"/>
<name>A0A371I9F3_MUCPR</name>
<gene>
    <name evidence="1" type="ORF">CR513_03648</name>
</gene>
<sequence>MVKVVILVDNCLFNAKSTIKMAITQVSIISVMQTSTLLLGLDLIHGHHPLLQARIHPPCRQHLLNASLVPKVRLGPSFSNLHLTLTQHLKNNPKLIFPTQNLLKINSFLLHVSTITKNLLSVSKFPKDNLVNFEFHPNFCLVINHRQPLKCCYEAFLERMDCTTLITFSCSLNQQDIWFNYLINKSCTNQLGTLAYNMCHYRLGHPHHKAFKVALDSCNVVLKKSRNEFCFACCLGKVHCLPSHSSHEVYNSSFELLFYDLWVHHPCFLFKLIVEENFELSFFSLQHMKLFTNLHVHVLTIRMVQVNESNIILTFFAHASLPLKFWDSTTYLINCMPTTILKMKYPYLCLFNYVFECDYYPHLRPYNQHKLCFIPKNVFSLATLALTKDINPCTSPPLSSSTPTITQALPLLVISSFVPSSLATKKFSFNINFVPPTVVQDVCHNTTSTLLPFVYPHNIHPMNVKLFYTTTPSPLFNFLPICKSLATNGFLESNKTIIVPFKSTKPNLLLKTSINN</sequence>
<organism evidence="1 2">
    <name type="scientific">Mucuna pruriens</name>
    <name type="common">Velvet bean</name>
    <name type="synonym">Dolichos pruriens</name>
    <dbReference type="NCBI Taxonomy" id="157652"/>
    <lineage>
        <taxon>Eukaryota</taxon>
        <taxon>Viridiplantae</taxon>
        <taxon>Streptophyta</taxon>
        <taxon>Embryophyta</taxon>
        <taxon>Tracheophyta</taxon>
        <taxon>Spermatophyta</taxon>
        <taxon>Magnoliopsida</taxon>
        <taxon>eudicotyledons</taxon>
        <taxon>Gunneridae</taxon>
        <taxon>Pentapetalae</taxon>
        <taxon>rosids</taxon>
        <taxon>fabids</taxon>
        <taxon>Fabales</taxon>
        <taxon>Fabaceae</taxon>
        <taxon>Papilionoideae</taxon>
        <taxon>50 kb inversion clade</taxon>
        <taxon>NPAAA clade</taxon>
        <taxon>indigoferoid/millettioid clade</taxon>
        <taxon>Phaseoleae</taxon>
        <taxon>Mucuna</taxon>
    </lineage>
</organism>
<dbReference type="EMBL" id="QJKJ01000601">
    <property type="protein sequence ID" value="RDY11658.1"/>
    <property type="molecule type" value="Genomic_DNA"/>
</dbReference>
<evidence type="ECO:0008006" key="3">
    <source>
        <dbReference type="Google" id="ProtNLM"/>
    </source>
</evidence>
<dbReference type="Proteomes" id="UP000257109">
    <property type="component" value="Unassembled WGS sequence"/>
</dbReference>
<accession>A0A371I9F3</accession>